<gene>
    <name evidence="2" type="ORF">NBR_LOCUS13774</name>
</gene>
<feature type="region of interest" description="Disordered" evidence="1">
    <location>
        <begin position="44"/>
        <end position="70"/>
    </location>
</feature>
<dbReference type="EMBL" id="UYSL01021140">
    <property type="protein sequence ID" value="VDL77363.1"/>
    <property type="molecule type" value="Genomic_DNA"/>
</dbReference>
<evidence type="ECO:0000313" key="4">
    <source>
        <dbReference type="WBParaSite" id="NBR_0001377301-mRNA-1"/>
    </source>
</evidence>
<evidence type="ECO:0000313" key="3">
    <source>
        <dbReference type="Proteomes" id="UP000271162"/>
    </source>
</evidence>
<reference evidence="2 3" key="2">
    <citation type="submission" date="2018-11" db="EMBL/GenBank/DDBJ databases">
        <authorList>
            <consortium name="Pathogen Informatics"/>
        </authorList>
    </citation>
    <scope>NUCLEOTIDE SEQUENCE [LARGE SCALE GENOMIC DNA]</scope>
</reference>
<feature type="compositionally biased region" description="Acidic residues" evidence="1">
    <location>
        <begin position="44"/>
        <end position="60"/>
    </location>
</feature>
<sequence length="89" mass="10163">MPSSSSSSAGEADPFFYRGFYYRLRSPVGNYLFFELIDFELNDSDNDNEGARDDNEEARDDNDNQKASDDEIAFPSRFFPVRRGGSPLF</sequence>
<dbReference type="AlphaFoldDB" id="A0A0N4YBE1"/>
<reference evidence="4" key="1">
    <citation type="submission" date="2017-02" db="UniProtKB">
        <authorList>
            <consortium name="WormBaseParasite"/>
        </authorList>
    </citation>
    <scope>IDENTIFICATION</scope>
</reference>
<protein>
    <submittedName>
        <fullName evidence="2 4">Uncharacterized protein</fullName>
    </submittedName>
</protein>
<evidence type="ECO:0000313" key="2">
    <source>
        <dbReference type="EMBL" id="VDL77363.1"/>
    </source>
</evidence>
<name>A0A0N4YBE1_NIPBR</name>
<organism evidence="4">
    <name type="scientific">Nippostrongylus brasiliensis</name>
    <name type="common">Rat hookworm</name>
    <dbReference type="NCBI Taxonomy" id="27835"/>
    <lineage>
        <taxon>Eukaryota</taxon>
        <taxon>Metazoa</taxon>
        <taxon>Ecdysozoa</taxon>
        <taxon>Nematoda</taxon>
        <taxon>Chromadorea</taxon>
        <taxon>Rhabditida</taxon>
        <taxon>Rhabditina</taxon>
        <taxon>Rhabditomorpha</taxon>
        <taxon>Strongyloidea</taxon>
        <taxon>Heligmosomidae</taxon>
        <taxon>Nippostrongylus</taxon>
    </lineage>
</organism>
<accession>A0A0N4YBE1</accession>
<dbReference type="WBParaSite" id="NBR_0001377301-mRNA-1">
    <property type="protein sequence ID" value="NBR_0001377301-mRNA-1"/>
    <property type="gene ID" value="NBR_0001377301"/>
</dbReference>
<dbReference type="Proteomes" id="UP000271162">
    <property type="component" value="Unassembled WGS sequence"/>
</dbReference>
<proteinExistence type="predicted"/>
<keyword evidence="3" id="KW-1185">Reference proteome</keyword>
<evidence type="ECO:0000256" key="1">
    <source>
        <dbReference type="SAM" id="MobiDB-lite"/>
    </source>
</evidence>